<organism evidence="1 2">
    <name type="scientific">Cellulomonas carbonis T26</name>
    <dbReference type="NCBI Taxonomy" id="947969"/>
    <lineage>
        <taxon>Bacteria</taxon>
        <taxon>Bacillati</taxon>
        <taxon>Actinomycetota</taxon>
        <taxon>Actinomycetes</taxon>
        <taxon>Micrococcales</taxon>
        <taxon>Cellulomonadaceae</taxon>
        <taxon>Cellulomonas</taxon>
    </lineage>
</organism>
<reference evidence="1 2" key="1">
    <citation type="submission" date="2013-08" db="EMBL/GenBank/DDBJ databases">
        <title>Genome sequencing of Cellulomonas carbonis T26.</title>
        <authorList>
            <person name="Chen F."/>
            <person name="Li Y."/>
            <person name="Wang G."/>
        </authorList>
    </citation>
    <scope>NUCLEOTIDE SEQUENCE [LARGE SCALE GENOMIC DNA]</scope>
    <source>
        <strain evidence="1 2">T26</strain>
    </source>
</reference>
<reference evidence="1 2" key="2">
    <citation type="journal article" date="2015" name="Stand. Genomic Sci.">
        <title>Draft genome sequence of Cellulomonas carbonis T26(T) and comparative analysis of six Cellulomonas genomes.</title>
        <authorList>
            <person name="Zhuang W."/>
            <person name="Zhang S."/>
            <person name="Xia X."/>
            <person name="Wang G."/>
        </authorList>
    </citation>
    <scope>NUCLEOTIDE SEQUENCE [LARGE SCALE GENOMIC DNA]</scope>
    <source>
        <strain evidence="1 2">T26</strain>
    </source>
</reference>
<accession>A0A0A0BP30</accession>
<comment type="caution">
    <text evidence="1">The sequence shown here is derived from an EMBL/GenBank/DDBJ whole genome shotgun (WGS) entry which is preliminary data.</text>
</comment>
<evidence type="ECO:0000313" key="1">
    <source>
        <dbReference type="EMBL" id="KGM09447.1"/>
    </source>
</evidence>
<name>A0A0A0BP30_9CELL</name>
<proteinExistence type="predicted"/>
<evidence type="ECO:0000313" key="2">
    <source>
        <dbReference type="Proteomes" id="UP000029839"/>
    </source>
</evidence>
<protein>
    <submittedName>
        <fullName evidence="1">Uncharacterized protein</fullName>
    </submittedName>
</protein>
<dbReference type="AlphaFoldDB" id="A0A0A0BP30"/>
<gene>
    <name evidence="1" type="ORF">N868_02105</name>
</gene>
<keyword evidence="2" id="KW-1185">Reference proteome</keyword>
<dbReference type="EMBL" id="AXCY01000096">
    <property type="protein sequence ID" value="KGM09447.1"/>
    <property type="molecule type" value="Genomic_DNA"/>
</dbReference>
<sequence length="68" mass="7928">MYYSLMDCMDTMCKVWGCSPFEILSSDVEDFINALNYLILKSDRDEERKLAKMGYSPTAKSDPLRMFL</sequence>
<dbReference type="Proteomes" id="UP000029839">
    <property type="component" value="Unassembled WGS sequence"/>
</dbReference>